<dbReference type="GO" id="GO:0046872">
    <property type="term" value="F:metal ion binding"/>
    <property type="evidence" value="ECO:0007669"/>
    <property type="project" value="UniProtKB-KW"/>
</dbReference>
<sequence length="446" mass="48442">MDLKDSRIVLGVSGGIAAFRALDLCSLLQKQGATIRVVMTAHAQKFIAPLSFETLTQHPVYTDLFDRAHAFEMEHISWSKWGQLLLIAPATANILAKMAMGIADDALSTLYLSFSGPVVVAPAMNTQMLLHPATQHNLEVLRKRGVAIIEPAEGRLACGDVGPGKLPSPEEIVAFLTNYEPQHDPRNIARTQDSAAGSHSQQTLEHLVAQTSFQPSDTSLAGKTVVITSGPTHEYLDPVRFITNPSSGKMGAALAREAARRGAKVHLVSGPVSPSFLPHECATIHKVTTAEQMLHAVQRLAAEADIFVFAAAVSDYRVAERTPQKIKRSGNSLVLHLIENPDIAQAIGCHKKPWQITVGFAAETEEMEANALAKMAKKHLDAIVANDVADPRIGFDRDENEVTIYLRTGERRFVSRRPKSEIAKEIFDAILDLVAVTPPRTTQADG</sequence>
<accession>A0A2Z4Y289</accession>
<name>A0A2Z4Y289_SUMC1</name>
<evidence type="ECO:0000259" key="4">
    <source>
        <dbReference type="Pfam" id="PF02441"/>
    </source>
</evidence>
<comment type="caution">
    <text evidence="3">Lacks conserved residue(s) required for the propagation of feature annotation.</text>
</comment>
<comment type="pathway">
    <text evidence="3">Cofactor biosynthesis; coenzyme A biosynthesis; CoA from (R)-pantothenate: step 2/5.</text>
</comment>
<dbReference type="GO" id="GO:0010181">
    <property type="term" value="F:FMN binding"/>
    <property type="evidence" value="ECO:0007669"/>
    <property type="project" value="UniProtKB-UniRule"/>
</dbReference>
<comment type="catalytic activity">
    <reaction evidence="3">
        <text>N-[(R)-4-phosphopantothenoyl]-L-cysteine + H(+) = (R)-4'-phosphopantetheine + CO2</text>
        <dbReference type="Rhea" id="RHEA:16793"/>
        <dbReference type="ChEBI" id="CHEBI:15378"/>
        <dbReference type="ChEBI" id="CHEBI:16526"/>
        <dbReference type="ChEBI" id="CHEBI:59458"/>
        <dbReference type="ChEBI" id="CHEBI:61723"/>
        <dbReference type="EC" id="4.1.1.36"/>
    </reaction>
</comment>
<dbReference type="PANTHER" id="PTHR14359">
    <property type="entry name" value="HOMO-OLIGOMERIC FLAVIN CONTAINING CYS DECARBOXYLASE FAMILY"/>
    <property type="match status" value="1"/>
</dbReference>
<keyword evidence="3" id="KW-0460">Magnesium</keyword>
<dbReference type="Gene3D" id="3.40.50.10300">
    <property type="entry name" value="CoaB-like"/>
    <property type="match status" value="1"/>
</dbReference>
<keyword evidence="1 3" id="KW-0210">Decarboxylase</keyword>
<dbReference type="Proteomes" id="UP000262583">
    <property type="component" value="Chromosome"/>
</dbReference>
<dbReference type="EC" id="6.3.2.5" evidence="3"/>
<evidence type="ECO:0000313" key="7">
    <source>
        <dbReference type="Proteomes" id="UP000262583"/>
    </source>
</evidence>
<comment type="similarity">
    <text evidence="3">In the N-terminal section; belongs to the HFCD (homo-oligomeric flavin containing Cys decarboxylase) superfamily.</text>
</comment>
<dbReference type="HAMAP" id="MF_02225">
    <property type="entry name" value="CoaBC"/>
    <property type="match status" value="1"/>
</dbReference>
<comment type="function">
    <text evidence="3">Catalyzes two sequential steps in the biosynthesis of coenzyme A. In the first step cysteine is conjugated to 4'-phosphopantothenate to form 4-phosphopantothenoylcysteine. In the second step the latter compound is decarboxylated to form 4'-phosphopantotheine.</text>
</comment>
<dbReference type="Pfam" id="PF04127">
    <property type="entry name" value="DFP"/>
    <property type="match status" value="1"/>
</dbReference>
<evidence type="ECO:0000256" key="2">
    <source>
        <dbReference type="ARBA" id="ARBA00023239"/>
    </source>
</evidence>
<keyword evidence="3" id="KW-0479">Metal-binding</keyword>
<feature type="binding site" evidence="3">
    <location>
        <position position="325"/>
    </location>
    <ligand>
        <name>CTP</name>
        <dbReference type="ChEBI" id="CHEBI:37563"/>
    </ligand>
</feature>
<dbReference type="InterPro" id="IPR036551">
    <property type="entry name" value="Flavin_trans-like"/>
</dbReference>
<dbReference type="GO" id="GO:0071513">
    <property type="term" value="C:phosphopantothenoylcysteine decarboxylase complex"/>
    <property type="evidence" value="ECO:0007669"/>
    <property type="project" value="TreeGrafter"/>
</dbReference>
<comment type="pathway">
    <text evidence="3">Cofactor biosynthesis; coenzyme A biosynthesis; CoA from (R)-pantothenate: step 3/5.</text>
</comment>
<dbReference type="GO" id="GO:0004633">
    <property type="term" value="F:phosphopantothenoylcysteine decarboxylase activity"/>
    <property type="evidence" value="ECO:0007669"/>
    <property type="project" value="UniProtKB-UniRule"/>
</dbReference>
<proteinExistence type="inferred from homology"/>
<feature type="binding site" evidence="3">
    <location>
        <position position="315"/>
    </location>
    <ligand>
        <name>CTP</name>
        <dbReference type="ChEBI" id="CHEBI:37563"/>
    </ligand>
</feature>
<keyword evidence="2 3" id="KW-0456">Lyase</keyword>
<dbReference type="Pfam" id="PF02441">
    <property type="entry name" value="Flavoprotein"/>
    <property type="match status" value="1"/>
</dbReference>
<dbReference type="SUPFAM" id="SSF52507">
    <property type="entry name" value="Homo-oligomeric flavin-containing Cys decarboxylases, HFCD"/>
    <property type="match status" value="1"/>
</dbReference>
<dbReference type="AlphaFoldDB" id="A0A2Z4Y289"/>
<evidence type="ECO:0000256" key="3">
    <source>
        <dbReference type="HAMAP-Rule" id="MF_02225"/>
    </source>
</evidence>
<dbReference type="InterPro" id="IPR003382">
    <property type="entry name" value="Flavoprotein"/>
</dbReference>
<reference evidence="6 7" key="1">
    <citation type="submission" date="2018-05" db="EMBL/GenBank/DDBJ databases">
        <title>A metagenomic window into the 2 km-deep terrestrial subsurface aquifer revealed taxonomically and functionally diverse microbial community comprising novel uncultured bacterial lineages.</title>
        <authorList>
            <person name="Kadnikov V.V."/>
            <person name="Mardanov A.V."/>
            <person name="Beletsky A.V."/>
            <person name="Banks D."/>
            <person name="Pimenov N.V."/>
            <person name="Frank Y.A."/>
            <person name="Karnachuk O.V."/>
            <person name="Ravin N.V."/>
        </authorList>
    </citation>
    <scope>NUCLEOTIDE SEQUENCE [LARGE SCALE GENOMIC DNA]</scope>
    <source>
        <strain evidence="6">BY</strain>
    </source>
</reference>
<feature type="binding site" evidence="3">
    <location>
        <position position="374"/>
    </location>
    <ligand>
        <name>CTP</name>
        <dbReference type="ChEBI" id="CHEBI:37563"/>
    </ligand>
</feature>
<comment type="catalytic activity">
    <reaction evidence="3">
        <text>(R)-4'-phosphopantothenate + L-cysteine + CTP = N-[(R)-4-phosphopantothenoyl]-L-cysteine + CMP + diphosphate + H(+)</text>
        <dbReference type="Rhea" id="RHEA:19397"/>
        <dbReference type="ChEBI" id="CHEBI:10986"/>
        <dbReference type="ChEBI" id="CHEBI:15378"/>
        <dbReference type="ChEBI" id="CHEBI:33019"/>
        <dbReference type="ChEBI" id="CHEBI:35235"/>
        <dbReference type="ChEBI" id="CHEBI:37563"/>
        <dbReference type="ChEBI" id="CHEBI:59458"/>
        <dbReference type="ChEBI" id="CHEBI:60377"/>
        <dbReference type="EC" id="6.3.2.5"/>
    </reaction>
</comment>
<feature type="domain" description="DNA/pantothenate metabolism flavoprotein C-terminal" evidence="5">
    <location>
        <begin position="220"/>
        <end position="432"/>
    </location>
</feature>
<feature type="binding site" evidence="3">
    <location>
        <position position="378"/>
    </location>
    <ligand>
        <name>CTP</name>
        <dbReference type="ChEBI" id="CHEBI:37563"/>
    </ligand>
</feature>
<comment type="cofactor">
    <cofactor evidence="3">
        <name>Mg(2+)</name>
        <dbReference type="ChEBI" id="CHEBI:18420"/>
    </cofactor>
</comment>
<keyword evidence="3" id="KW-0511">Multifunctional enzyme</keyword>
<feature type="region of interest" description="Phosphopantothenoylcysteine decarboxylase" evidence="3">
    <location>
        <begin position="1"/>
        <end position="224"/>
    </location>
</feature>
<dbReference type="InterPro" id="IPR005252">
    <property type="entry name" value="CoaBC"/>
</dbReference>
<keyword evidence="3" id="KW-0288">FMN</keyword>
<comment type="similarity">
    <text evidence="3">In the C-terminal section; belongs to the PPC synthetase family.</text>
</comment>
<dbReference type="GO" id="GO:0004632">
    <property type="term" value="F:phosphopantothenate--cysteine ligase activity"/>
    <property type="evidence" value="ECO:0007669"/>
    <property type="project" value="UniProtKB-UniRule"/>
</dbReference>
<dbReference type="SUPFAM" id="SSF102645">
    <property type="entry name" value="CoaB-like"/>
    <property type="match status" value="1"/>
</dbReference>
<keyword evidence="3" id="KW-0436">Ligase</keyword>
<feature type="binding site" evidence="3">
    <location>
        <position position="360"/>
    </location>
    <ligand>
        <name>CTP</name>
        <dbReference type="ChEBI" id="CHEBI:37563"/>
    </ligand>
</feature>
<feature type="active site" description="Proton donor" evidence="3">
    <location>
        <position position="158"/>
    </location>
</feature>
<dbReference type="InterPro" id="IPR007085">
    <property type="entry name" value="DNA/pantothenate-metab_flavo_C"/>
</dbReference>
<dbReference type="PANTHER" id="PTHR14359:SF6">
    <property type="entry name" value="PHOSPHOPANTOTHENOYLCYSTEINE DECARBOXYLASE"/>
    <property type="match status" value="1"/>
</dbReference>
<protein>
    <recommendedName>
        <fullName evidence="3">Coenzyme A biosynthesis bifunctional protein CoaBC</fullName>
    </recommendedName>
    <alternativeName>
        <fullName evidence="3">DNA/pantothenate metabolism flavoprotein</fullName>
    </alternativeName>
    <alternativeName>
        <fullName evidence="3">Phosphopantothenoylcysteine synthetase/decarboxylase</fullName>
        <shortName evidence="3">PPCS-PPCDC</shortName>
    </alternativeName>
    <domain>
        <recommendedName>
            <fullName evidence="3">Phosphopantothenoylcysteine decarboxylase</fullName>
            <shortName evidence="3">PPC decarboxylase</shortName>
            <shortName evidence="3">PPC-DC</shortName>
            <ecNumber evidence="3">4.1.1.36</ecNumber>
        </recommendedName>
        <alternativeName>
            <fullName evidence="3">CoaC</fullName>
        </alternativeName>
    </domain>
    <domain>
        <recommendedName>
            <fullName evidence="3">Phosphopantothenate--cysteine ligase</fullName>
            <ecNumber evidence="3">6.3.2.5</ecNumber>
        </recommendedName>
        <alternativeName>
            <fullName evidence="3">CoaB</fullName>
        </alternativeName>
        <alternativeName>
            <fullName evidence="3">Phosphopantothenoylcysteine synthetase</fullName>
            <shortName evidence="3">PPC synthetase</shortName>
            <shortName evidence="3">PPC-S</shortName>
        </alternativeName>
    </domain>
</protein>
<feature type="region of interest" description="Phosphopantothenate--cysteine ligase" evidence="3">
    <location>
        <begin position="225"/>
        <end position="446"/>
    </location>
</feature>
<dbReference type="InterPro" id="IPR035929">
    <property type="entry name" value="CoaB-like_sf"/>
</dbReference>
<evidence type="ECO:0000313" key="6">
    <source>
        <dbReference type="EMBL" id="AXA35327.1"/>
    </source>
</evidence>
<dbReference type="EC" id="4.1.1.36" evidence="3"/>
<dbReference type="UniPathway" id="UPA00241">
    <property type="reaction ID" value="UER00353"/>
</dbReference>
<dbReference type="KEGG" id="schv:BRCON_0550"/>
<evidence type="ECO:0000259" key="5">
    <source>
        <dbReference type="Pfam" id="PF04127"/>
    </source>
</evidence>
<comment type="cofactor">
    <cofactor evidence="3">
        <name>FMN</name>
        <dbReference type="ChEBI" id="CHEBI:58210"/>
    </cofactor>
    <text evidence="3">Binds 1 FMN per subunit.</text>
</comment>
<keyword evidence="3" id="KW-0285">Flavoprotein</keyword>
<dbReference type="Gene3D" id="3.40.50.1950">
    <property type="entry name" value="Flavin prenyltransferase-like"/>
    <property type="match status" value="1"/>
</dbReference>
<organism evidence="6 7">
    <name type="scientific">Sumerlaea chitinivorans</name>
    <dbReference type="NCBI Taxonomy" id="2250252"/>
    <lineage>
        <taxon>Bacteria</taxon>
        <taxon>Candidatus Sumerlaeota</taxon>
        <taxon>Candidatus Sumerlaeia</taxon>
        <taxon>Candidatus Sumerlaeales</taxon>
        <taxon>Candidatus Sumerlaeaceae</taxon>
        <taxon>Candidatus Sumerlaea</taxon>
    </lineage>
</organism>
<evidence type="ECO:0000256" key="1">
    <source>
        <dbReference type="ARBA" id="ARBA00022793"/>
    </source>
</evidence>
<dbReference type="GO" id="GO:0015937">
    <property type="term" value="P:coenzyme A biosynthetic process"/>
    <property type="evidence" value="ECO:0007669"/>
    <property type="project" value="UniProtKB-UniRule"/>
</dbReference>
<dbReference type="GO" id="GO:0015941">
    <property type="term" value="P:pantothenate catabolic process"/>
    <property type="evidence" value="ECO:0007669"/>
    <property type="project" value="InterPro"/>
</dbReference>
<gene>
    <name evidence="3" type="primary">coaBC</name>
    <name evidence="6" type="ORF">BRCON_0550</name>
</gene>
<feature type="domain" description="Flavoprotein" evidence="4">
    <location>
        <begin position="7"/>
        <end position="175"/>
    </location>
</feature>
<dbReference type="EMBL" id="CP030759">
    <property type="protein sequence ID" value="AXA35327.1"/>
    <property type="molecule type" value="Genomic_DNA"/>
</dbReference>